<evidence type="ECO:0000313" key="1">
    <source>
        <dbReference type="EMBL" id="PSL47946.1"/>
    </source>
</evidence>
<evidence type="ECO:0000313" key="2">
    <source>
        <dbReference type="Proteomes" id="UP000240971"/>
    </source>
</evidence>
<gene>
    <name evidence="1" type="ORF">CLV51_102806</name>
</gene>
<accession>A0A2P8HP05</accession>
<proteinExistence type="predicted"/>
<sequence length="111" mass="12473">MNRQFFLISSIAASFLLLGSCNDKNDNEDITTTINKAGSVETMITTNHLDSTHDVLITTHKIWANYNLYKTVVHRDTVPALGIGTETGENEHGDTKEIKLQKDYEIYVTVQ</sequence>
<dbReference type="RefSeq" id="WP_106528365.1">
    <property type="nucleotide sequence ID" value="NZ_PYAW01000002.1"/>
</dbReference>
<name>A0A2P8HP05_CHINA</name>
<dbReference type="OrthoDB" id="1263472at2"/>
<dbReference type="AlphaFoldDB" id="A0A2P8HP05"/>
<comment type="caution">
    <text evidence="1">The sequence shown here is derived from an EMBL/GenBank/DDBJ whole genome shotgun (WGS) entry which is preliminary data.</text>
</comment>
<dbReference type="PROSITE" id="PS51257">
    <property type="entry name" value="PROKAR_LIPOPROTEIN"/>
    <property type="match status" value="1"/>
</dbReference>
<dbReference type="EMBL" id="PYAW01000002">
    <property type="protein sequence ID" value="PSL47946.1"/>
    <property type="molecule type" value="Genomic_DNA"/>
</dbReference>
<protein>
    <submittedName>
        <fullName evidence="1">Uncharacterized protein</fullName>
    </submittedName>
</protein>
<dbReference type="Proteomes" id="UP000240971">
    <property type="component" value="Unassembled WGS sequence"/>
</dbReference>
<reference evidence="1 2" key="1">
    <citation type="submission" date="2018-03" db="EMBL/GenBank/DDBJ databases">
        <title>Genomic Encyclopedia of Archaeal and Bacterial Type Strains, Phase II (KMG-II): from individual species to whole genera.</title>
        <authorList>
            <person name="Goeker M."/>
        </authorList>
    </citation>
    <scope>NUCLEOTIDE SEQUENCE [LARGE SCALE GENOMIC DNA]</scope>
    <source>
        <strain evidence="1 2">DSM 24859</strain>
    </source>
</reference>
<keyword evidence="2" id="KW-1185">Reference proteome</keyword>
<organism evidence="1 2">
    <name type="scientific">Chitinophaga niastensis</name>
    <dbReference type="NCBI Taxonomy" id="536980"/>
    <lineage>
        <taxon>Bacteria</taxon>
        <taxon>Pseudomonadati</taxon>
        <taxon>Bacteroidota</taxon>
        <taxon>Chitinophagia</taxon>
        <taxon>Chitinophagales</taxon>
        <taxon>Chitinophagaceae</taxon>
        <taxon>Chitinophaga</taxon>
    </lineage>
</organism>